<dbReference type="PANTHER" id="PTHR24104:SF25">
    <property type="entry name" value="PROTEIN LIN-41"/>
    <property type="match status" value="1"/>
</dbReference>
<dbReference type="HOGENOM" id="CLU_467906_0_0_1"/>
<dbReference type="Gene3D" id="3.30.160.60">
    <property type="entry name" value="Classic Zinc Finger"/>
    <property type="match status" value="1"/>
</dbReference>
<gene>
    <name evidence="2" type="ORF">CGI_10014149</name>
</gene>
<evidence type="ECO:0000256" key="1">
    <source>
        <dbReference type="SAM" id="MobiDB-lite"/>
    </source>
</evidence>
<dbReference type="CDD" id="cd19757">
    <property type="entry name" value="Bbox1"/>
    <property type="match status" value="1"/>
</dbReference>
<dbReference type="GO" id="GO:0008270">
    <property type="term" value="F:zinc ion binding"/>
    <property type="evidence" value="ECO:0007669"/>
    <property type="project" value="UniProtKB-KW"/>
</dbReference>
<accession>K1PH59</accession>
<dbReference type="InterPro" id="IPR011042">
    <property type="entry name" value="6-blade_b-propeller_TolB-like"/>
</dbReference>
<dbReference type="Gene3D" id="2.120.10.30">
    <property type="entry name" value="TolB, C-terminal domain"/>
    <property type="match status" value="2"/>
</dbReference>
<dbReference type="OrthoDB" id="6078268at2759"/>
<organism evidence="2">
    <name type="scientific">Magallana gigas</name>
    <name type="common">Pacific oyster</name>
    <name type="synonym">Crassostrea gigas</name>
    <dbReference type="NCBI Taxonomy" id="29159"/>
    <lineage>
        <taxon>Eukaryota</taxon>
        <taxon>Metazoa</taxon>
        <taxon>Spiralia</taxon>
        <taxon>Lophotrochozoa</taxon>
        <taxon>Mollusca</taxon>
        <taxon>Bivalvia</taxon>
        <taxon>Autobranchia</taxon>
        <taxon>Pteriomorphia</taxon>
        <taxon>Ostreida</taxon>
        <taxon>Ostreoidea</taxon>
        <taxon>Ostreidae</taxon>
        <taxon>Magallana</taxon>
    </lineage>
</organism>
<feature type="compositionally biased region" description="Polar residues" evidence="1">
    <location>
        <begin position="188"/>
        <end position="204"/>
    </location>
</feature>
<proteinExistence type="predicted"/>
<dbReference type="PROSITE" id="PS50119">
    <property type="entry name" value="ZF_BBOX"/>
    <property type="match status" value="1"/>
</dbReference>
<sequence length="583" mass="65899">MNKNSLPFNKPIRFCKQCSVCQCAKSRSRRPEISKDPVNLANTVRAHLSGKSGNVVKCPVCLTSIIVESVDQAIEYKRADPDMDEYVFPRLSFSSDNGYVSICHSCDTGEAEVKCIECNQKLCFDCVRTHLRTKATKRHHVTGIVDPDSTPTHSRSPSPVRINPRTRTPSPTRNGRGRSKSPIRNGRTRSPSPIRNGRSRTPSPKRNFHFNVVRKSVSPKRNDSTRSGSPKRSTGSDVPYGSYCTDSGVEDSLSPISPFESYSFTPNHVTFNTRLSHLTMEDAYQRGNSPRASERKQFDFKPVRNSFSSWKNDFNQITMFELPSYVLAMCSGSRDQCWISEAKSSAIHLYNVDGKHVKSVEIYNEVRDMVVNKATDELFVSCFPSKHIKVVNSVGEVETFATSSLHPAGISVNSHGDIIVCAVEDLRRRYKPEHKNCLQVYSKEGRLKREIERDVNGDKIFAYPEYIDVNINGDMIISDIEREHVVILNNDGKVRLVYKGPPKGTLDKPFDPRDVKCDKDGNIVVCDINNNSLHLLDINGAFIRLLLSEENGLYWPDVVAIDNRGHIWVRELWQHTVKIFKNV</sequence>
<dbReference type="InterPro" id="IPR050952">
    <property type="entry name" value="TRIM-NHL_E3_ligases"/>
</dbReference>
<dbReference type="GO" id="GO:0043161">
    <property type="term" value="P:proteasome-mediated ubiquitin-dependent protein catabolic process"/>
    <property type="evidence" value="ECO:0007669"/>
    <property type="project" value="TreeGrafter"/>
</dbReference>
<dbReference type="SUPFAM" id="SSF101898">
    <property type="entry name" value="NHL repeat"/>
    <property type="match status" value="1"/>
</dbReference>
<dbReference type="InParanoid" id="K1PH59"/>
<dbReference type="PANTHER" id="PTHR24104">
    <property type="entry name" value="E3 UBIQUITIN-PROTEIN LIGASE NHLRC1-RELATED"/>
    <property type="match status" value="1"/>
</dbReference>
<protein>
    <submittedName>
        <fullName evidence="2">Tripartite motif-containing protein 2</fullName>
    </submittedName>
</protein>
<evidence type="ECO:0000313" key="2">
    <source>
        <dbReference type="EMBL" id="EKC18219.1"/>
    </source>
</evidence>
<dbReference type="GO" id="GO:0000209">
    <property type="term" value="P:protein polyubiquitination"/>
    <property type="evidence" value="ECO:0007669"/>
    <property type="project" value="TreeGrafter"/>
</dbReference>
<dbReference type="EMBL" id="JH819023">
    <property type="protein sequence ID" value="EKC18219.1"/>
    <property type="molecule type" value="Genomic_DNA"/>
</dbReference>
<feature type="compositionally biased region" description="Polar residues" evidence="1">
    <location>
        <begin position="225"/>
        <end position="236"/>
    </location>
</feature>
<dbReference type="GO" id="GO:0061630">
    <property type="term" value="F:ubiquitin protein ligase activity"/>
    <property type="evidence" value="ECO:0007669"/>
    <property type="project" value="TreeGrafter"/>
</dbReference>
<name>K1PH59_MAGGI</name>
<dbReference type="InterPro" id="IPR000315">
    <property type="entry name" value="Znf_B-box"/>
</dbReference>
<dbReference type="AlphaFoldDB" id="K1PH59"/>
<feature type="region of interest" description="Disordered" evidence="1">
    <location>
        <begin position="135"/>
        <end position="243"/>
    </location>
</feature>
<dbReference type="KEGG" id="crg:105321674"/>
<reference evidence="2" key="1">
    <citation type="journal article" date="2012" name="Nature">
        <title>The oyster genome reveals stress adaptation and complexity of shell formation.</title>
        <authorList>
            <person name="Zhang G."/>
            <person name="Fang X."/>
            <person name="Guo X."/>
            <person name="Li L."/>
            <person name="Luo R."/>
            <person name="Xu F."/>
            <person name="Yang P."/>
            <person name="Zhang L."/>
            <person name="Wang X."/>
            <person name="Qi H."/>
            <person name="Xiong Z."/>
            <person name="Que H."/>
            <person name="Xie Y."/>
            <person name="Holland P.W."/>
            <person name="Paps J."/>
            <person name="Zhu Y."/>
            <person name="Wu F."/>
            <person name="Chen Y."/>
            <person name="Wang J."/>
            <person name="Peng C."/>
            <person name="Meng J."/>
            <person name="Yang L."/>
            <person name="Liu J."/>
            <person name="Wen B."/>
            <person name="Zhang N."/>
            <person name="Huang Z."/>
            <person name="Zhu Q."/>
            <person name="Feng Y."/>
            <person name="Mount A."/>
            <person name="Hedgecock D."/>
            <person name="Xu Z."/>
            <person name="Liu Y."/>
            <person name="Domazet-Loso T."/>
            <person name="Du Y."/>
            <person name="Sun X."/>
            <person name="Zhang S."/>
            <person name="Liu B."/>
            <person name="Cheng P."/>
            <person name="Jiang X."/>
            <person name="Li J."/>
            <person name="Fan D."/>
            <person name="Wang W."/>
            <person name="Fu W."/>
            <person name="Wang T."/>
            <person name="Wang B."/>
            <person name="Zhang J."/>
            <person name="Peng Z."/>
            <person name="Li Y."/>
            <person name="Li N."/>
            <person name="Wang J."/>
            <person name="Chen M."/>
            <person name="He Y."/>
            <person name="Tan F."/>
            <person name="Song X."/>
            <person name="Zheng Q."/>
            <person name="Huang R."/>
            <person name="Yang H."/>
            <person name="Du X."/>
            <person name="Chen L."/>
            <person name="Yang M."/>
            <person name="Gaffney P.M."/>
            <person name="Wang S."/>
            <person name="Luo L."/>
            <person name="She Z."/>
            <person name="Ming Y."/>
            <person name="Huang W."/>
            <person name="Zhang S."/>
            <person name="Huang B."/>
            <person name="Zhang Y."/>
            <person name="Qu T."/>
            <person name="Ni P."/>
            <person name="Miao G."/>
            <person name="Wang J."/>
            <person name="Wang Q."/>
            <person name="Steinberg C.E."/>
            <person name="Wang H."/>
            <person name="Li N."/>
            <person name="Qian L."/>
            <person name="Zhang G."/>
            <person name="Li Y."/>
            <person name="Yang H."/>
            <person name="Liu X."/>
            <person name="Wang J."/>
            <person name="Yin Y."/>
            <person name="Wang J."/>
        </authorList>
    </citation>
    <scope>NUCLEOTIDE SEQUENCE [LARGE SCALE GENOMIC DNA]</scope>
    <source>
        <strain evidence="2">05x7-T-G4-1.051#20</strain>
    </source>
</reference>